<dbReference type="EMBL" id="FNPH01000004">
    <property type="protein sequence ID" value="SDY94927.1"/>
    <property type="molecule type" value="Genomic_DNA"/>
</dbReference>
<sequence length="190" mass="19962">MPVHLNPDAPRQPQSATGDPGARQASPRTRWVPVDELSAVARALLSEDLGGRDVVPQHVADRVSAQAAEWVEEGFTAETVRPWKDADVPPAAAAYLARRGVEPRVLDLPAGVFPGAAPVALRLAIASGRLPVEQAYELLVITGEHTPPQQTGAETAGAEQPPRPVDAPVPRPVAPVLFSHAATDQPTDGS</sequence>
<dbReference type="RefSeq" id="WP_091556321.1">
    <property type="nucleotide sequence ID" value="NZ_FNPH01000004.1"/>
</dbReference>
<feature type="region of interest" description="Disordered" evidence="1">
    <location>
        <begin position="146"/>
        <end position="190"/>
    </location>
</feature>
<dbReference type="OrthoDB" id="9859514at2"/>
<evidence type="ECO:0000256" key="1">
    <source>
        <dbReference type="SAM" id="MobiDB-lite"/>
    </source>
</evidence>
<keyword evidence="3" id="KW-1185">Reference proteome</keyword>
<accession>A0A1H3P1D8</accession>
<dbReference type="Proteomes" id="UP000242415">
    <property type="component" value="Unassembled WGS sequence"/>
</dbReference>
<feature type="compositionally biased region" description="Pro residues" evidence="1">
    <location>
        <begin position="161"/>
        <end position="173"/>
    </location>
</feature>
<protein>
    <submittedName>
        <fullName evidence="2">Uncharacterized protein</fullName>
    </submittedName>
</protein>
<name>A0A1H3P1D8_9ACTN</name>
<gene>
    <name evidence="2" type="ORF">SAMN05444365_104275</name>
</gene>
<evidence type="ECO:0000313" key="3">
    <source>
        <dbReference type="Proteomes" id="UP000242415"/>
    </source>
</evidence>
<evidence type="ECO:0000313" key="2">
    <source>
        <dbReference type="EMBL" id="SDY94927.1"/>
    </source>
</evidence>
<feature type="region of interest" description="Disordered" evidence="1">
    <location>
        <begin position="1"/>
        <end position="31"/>
    </location>
</feature>
<reference evidence="3" key="1">
    <citation type="submission" date="2016-10" db="EMBL/GenBank/DDBJ databases">
        <authorList>
            <person name="Varghese N."/>
            <person name="Submissions S."/>
        </authorList>
    </citation>
    <scope>NUCLEOTIDE SEQUENCE [LARGE SCALE GENOMIC DNA]</scope>
    <source>
        <strain evidence="3">DSM 45245</strain>
    </source>
</reference>
<dbReference type="AlphaFoldDB" id="A0A1H3P1D8"/>
<dbReference type="STRING" id="405436.SAMN05444365_104275"/>
<organism evidence="2 3">
    <name type="scientific">Micromonospora pattaloongensis</name>
    <dbReference type="NCBI Taxonomy" id="405436"/>
    <lineage>
        <taxon>Bacteria</taxon>
        <taxon>Bacillati</taxon>
        <taxon>Actinomycetota</taxon>
        <taxon>Actinomycetes</taxon>
        <taxon>Micromonosporales</taxon>
        <taxon>Micromonosporaceae</taxon>
        <taxon>Micromonospora</taxon>
    </lineage>
</organism>
<proteinExistence type="predicted"/>